<evidence type="ECO:0000313" key="2">
    <source>
        <dbReference type="Proteomes" id="UP000193411"/>
    </source>
</evidence>
<evidence type="ECO:0000313" key="1">
    <source>
        <dbReference type="EMBL" id="ORZ32769.1"/>
    </source>
</evidence>
<keyword evidence="2" id="KW-1185">Reference proteome</keyword>
<name>A0A1Y2HDY5_9FUNG</name>
<reference evidence="1 2" key="1">
    <citation type="submission" date="2016-07" db="EMBL/GenBank/DDBJ databases">
        <title>Pervasive Adenine N6-methylation of Active Genes in Fungi.</title>
        <authorList>
            <consortium name="DOE Joint Genome Institute"/>
            <person name="Mondo S.J."/>
            <person name="Dannebaum R.O."/>
            <person name="Kuo R.C."/>
            <person name="Labutti K."/>
            <person name="Haridas S."/>
            <person name="Kuo A."/>
            <person name="Salamov A."/>
            <person name="Ahrendt S.R."/>
            <person name="Lipzen A."/>
            <person name="Sullivan W."/>
            <person name="Andreopoulos W.B."/>
            <person name="Clum A."/>
            <person name="Lindquist E."/>
            <person name="Daum C."/>
            <person name="Ramamoorthy G.K."/>
            <person name="Gryganskyi A."/>
            <person name="Culley D."/>
            <person name="Magnuson J.K."/>
            <person name="James T.Y."/>
            <person name="O'Malley M.A."/>
            <person name="Stajich J.E."/>
            <person name="Spatafora J.W."/>
            <person name="Visel A."/>
            <person name="Grigoriev I.V."/>
        </authorList>
    </citation>
    <scope>NUCLEOTIDE SEQUENCE [LARGE SCALE GENOMIC DNA]</scope>
    <source>
        <strain evidence="1 2">PL171</strain>
    </source>
</reference>
<sequence length="95" mass="11020">MKLRAAFTSERARRAAPTKGCPRCRPCGLTRKRWRPNSRRPQNTRPTSWACPWTWRPRWTPWISSKRTPNLRPNVACSSLSFLILRLGACARDAN</sequence>
<protein>
    <submittedName>
        <fullName evidence="1">Uncharacterized protein</fullName>
    </submittedName>
</protein>
<comment type="caution">
    <text evidence="1">The sequence shown here is derived from an EMBL/GenBank/DDBJ whole genome shotgun (WGS) entry which is preliminary data.</text>
</comment>
<accession>A0A1Y2HDY5</accession>
<dbReference type="Proteomes" id="UP000193411">
    <property type="component" value="Unassembled WGS sequence"/>
</dbReference>
<dbReference type="AlphaFoldDB" id="A0A1Y2HDY5"/>
<dbReference type="EMBL" id="MCFL01000042">
    <property type="protein sequence ID" value="ORZ32769.1"/>
    <property type="molecule type" value="Genomic_DNA"/>
</dbReference>
<gene>
    <name evidence="1" type="ORF">BCR44DRAFT_353888</name>
</gene>
<organism evidence="1 2">
    <name type="scientific">Catenaria anguillulae PL171</name>
    <dbReference type="NCBI Taxonomy" id="765915"/>
    <lineage>
        <taxon>Eukaryota</taxon>
        <taxon>Fungi</taxon>
        <taxon>Fungi incertae sedis</taxon>
        <taxon>Blastocladiomycota</taxon>
        <taxon>Blastocladiomycetes</taxon>
        <taxon>Blastocladiales</taxon>
        <taxon>Catenariaceae</taxon>
        <taxon>Catenaria</taxon>
    </lineage>
</organism>
<proteinExistence type="predicted"/>